<name>A0A2W5T3S7_9BACT</name>
<dbReference type="EMBL" id="QFQP01000030">
    <property type="protein sequence ID" value="PZR07513.1"/>
    <property type="molecule type" value="Genomic_DNA"/>
</dbReference>
<feature type="domain" description="AbiEi antitoxin C-terminal" evidence="1">
    <location>
        <begin position="67"/>
        <end position="208"/>
    </location>
</feature>
<evidence type="ECO:0000313" key="2">
    <source>
        <dbReference type="EMBL" id="PZR07513.1"/>
    </source>
</evidence>
<organism evidence="2 3">
    <name type="scientific">Archangium gephyra</name>
    <dbReference type="NCBI Taxonomy" id="48"/>
    <lineage>
        <taxon>Bacteria</taxon>
        <taxon>Pseudomonadati</taxon>
        <taxon>Myxococcota</taxon>
        <taxon>Myxococcia</taxon>
        <taxon>Myxococcales</taxon>
        <taxon>Cystobacterineae</taxon>
        <taxon>Archangiaceae</taxon>
        <taxon>Archangium</taxon>
    </lineage>
</organism>
<protein>
    <recommendedName>
        <fullName evidence="1">AbiEi antitoxin C-terminal domain-containing protein</fullName>
    </recommendedName>
</protein>
<dbReference type="Pfam" id="PF09407">
    <property type="entry name" value="AbiEi_1"/>
    <property type="match status" value="1"/>
</dbReference>
<dbReference type="AlphaFoldDB" id="A0A2W5T3S7"/>
<dbReference type="Proteomes" id="UP000249061">
    <property type="component" value="Unassembled WGS sequence"/>
</dbReference>
<gene>
    <name evidence="2" type="ORF">DI536_26940</name>
</gene>
<proteinExistence type="predicted"/>
<sequence length="259" mass="27665">MKASDYITSLTASGRFHFTLTDAVAALGGSVVAVRAALLRLQKKGHVALPHRGFYVVVPPEFRRLGCLPAEQFIPQLMNHLGEPYYVALLSAAELHGAAHQRPQAFQVMLSANRRAIECGAVRVQFVARKDASQTPVIEKNTPRGPLRVASPEATALELVGYADQCGGLDNVAGVLDELAEGLDPAKLVAAAQASPVVWAQRLGYLLDRTAHGALADVLLPFVKEHAHSARLARSSTATGAPRAQRWKLSANVDVEADA</sequence>
<accession>A0A2W5T3S7</accession>
<dbReference type="InterPro" id="IPR018547">
    <property type="entry name" value="AbiEi_C"/>
</dbReference>
<comment type="caution">
    <text evidence="2">The sequence shown here is derived from an EMBL/GenBank/DDBJ whole genome shotgun (WGS) entry which is preliminary data.</text>
</comment>
<evidence type="ECO:0000313" key="3">
    <source>
        <dbReference type="Proteomes" id="UP000249061"/>
    </source>
</evidence>
<reference evidence="2 3" key="1">
    <citation type="submission" date="2017-08" db="EMBL/GenBank/DDBJ databases">
        <title>Infants hospitalized years apart are colonized by the same room-sourced microbial strains.</title>
        <authorList>
            <person name="Brooks B."/>
            <person name="Olm M.R."/>
            <person name="Firek B.A."/>
            <person name="Baker R."/>
            <person name="Thomas B.C."/>
            <person name="Morowitz M.J."/>
            <person name="Banfield J.F."/>
        </authorList>
    </citation>
    <scope>NUCLEOTIDE SEQUENCE [LARGE SCALE GENOMIC DNA]</scope>
    <source>
        <strain evidence="2">S2_003_000_R2_14</strain>
    </source>
</reference>
<evidence type="ECO:0000259" key="1">
    <source>
        <dbReference type="Pfam" id="PF09407"/>
    </source>
</evidence>